<dbReference type="AlphaFoldDB" id="A0A3B4ZPL1"/>
<protein>
    <submittedName>
        <fullName evidence="1">Uncharacterized protein</fullName>
    </submittedName>
</protein>
<organism evidence="1">
    <name type="scientific">Stegastes partitus</name>
    <name type="common">bicolor damselfish</name>
    <dbReference type="NCBI Taxonomy" id="144197"/>
    <lineage>
        <taxon>Eukaryota</taxon>
        <taxon>Metazoa</taxon>
        <taxon>Chordata</taxon>
        <taxon>Craniata</taxon>
        <taxon>Vertebrata</taxon>
        <taxon>Euteleostomi</taxon>
        <taxon>Actinopterygii</taxon>
        <taxon>Neopterygii</taxon>
        <taxon>Teleostei</taxon>
        <taxon>Neoteleostei</taxon>
        <taxon>Acanthomorphata</taxon>
        <taxon>Ovalentaria</taxon>
        <taxon>Pomacentridae</taxon>
        <taxon>Stegastes</taxon>
    </lineage>
</organism>
<accession>A0A3B4ZPL1</accession>
<reference evidence="1" key="1">
    <citation type="submission" date="2023-09" db="UniProtKB">
        <authorList>
            <consortium name="Ensembl"/>
        </authorList>
    </citation>
    <scope>IDENTIFICATION</scope>
</reference>
<sequence length="74" mass="8168">MSRGFSAVCTLKEGFGLKRPTTKHMTPQGHTDDSHHFSCDQQQSYSFLFAIQSVQFQGSTKILSHIHSDALGGI</sequence>
<name>A0A3B4ZPL1_9TELE</name>
<evidence type="ECO:0000313" key="1">
    <source>
        <dbReference type="Ensembl" id="ENSSPAP00000010170.1"/>
    </source>
</evidence>
<dbReference type="Ensembl" id="ENSSPAT00000010350.1">
    <property type="protein sequence ID" value="ENSSPAP00000010170.1"/>
    <property type="gene ID" value="ENSSPAG00000007754.1"/>
</dbReference>
<proteinExistence type="predicted"/>